<dbReference type="Gene3D" id="3.40.50.1000">
    <property type="entry name" value="HAD superfamily/HAD-like"/>
    <property type="match status" value="1"/>
</dbReference>
<dbReference type="RefSeq" id="WP_188846576.1">
    <property type="nucleotide sequence ID" value="NZ_BMPJ01000006.1"/>
</dbReference>
<accession>A0ABV6Q5F6</accession>
<reference evidence="1 2" key="1">
    <citation type="submission" date="2024-09" db="EMBL/GenBank/DDBJ databases">
        <authorList>
            <person name="Sun Q."/>
            <person name="Mori K."/>
        </authorList>
    </citation>
    <scope>NUCLEOTIDE SEQUENCE [LARGE SCALE GENOMIC DNA]</scope>
    <source>
        <strain evidence="1 2">NCAIM B.02340</strain>
    </source>
</reference>
<comment type="caution">
    <text evidence="1">The sequence shown here is derived from an EMBL/GenBank/DDBJ whole genome shotgun (WGS) entry which is preliminary data.</text>
</comment>
<dbReference type="SUPFAM" id="SSF56784">
    <property type="entry name" value="HAD-like"/>
    <property type="match status" value="1"/>
</dbReference>
<dbReference type="InterPro" id="IPR023214">
    <property type="entry name" value="HAD_sf"/>
</dbReference>
<proteinExistence type="predicted"/>
<dbReference type="Proteomes" id="UP001589830">
    <property type="component" value="Unassembled WGS sequence"/>
</dbReference>
<gene>
    <name evidence="1" type="ORF">ACFFFP_09520</name>
</gene>
<keyword evidence="2" id="KW-1185">Reference proteome</keyword>
<dbReference type="InterPro" id="IPR036412">
    <property type="entry name" value="HAD-like_sf"/>
</dbReference>
<organism evidence="1 2">
    <name type="scientific">Thermus composti</name>
    <dbReference type="NCBI Taxonomy" id="532059"/>
    <lineage>
        <taxon>Bacteria</taxon>
        <taxon>Thermotogati</taxon>
        <taxon>Deinococcota</taxon>
        <taxon>Deinococci</taxon>
        <taxon>Thermales</taxon>
        <taxon>Thermaceae</taxon>
        <taxon>Thermus</taxon>
    </lineage>
</organism>
<evidence type="ECO:0008006" key="3">
    <source>
        <dbReference type="Google" id="ProtNLM"/>
    </source>
</evidence>
<evidence type="ECO:0000313" key="1">
    <source>
        <dbReference type="EMBL" id="MFC0596398.1"/>
    </source>
</evidence>
<dbReference type="EMBL" id="JBHLTW010000040">
    <property type="protein sequence ID" value="MFC0596398.1"/>
    <property type="molecule type" value="Genomic_DNA"/>
</dbReference>
<sequence length="153" mass="16794">MVHLLDLSGVYCEPVEPRLIRLLSEASGESPFYVSQAFYELLPRLRAEGPRALEALFPGASRLYAGAFAPRPGPFPKPFHLVSDLPPPEGLQAFFHPEKLRALALALEALGVSPEEAVYWDDNPLWAERARALGVRAQVFRGFPARGVWGSGA</sequence>
<name>A0ABV6Q5F6_9DEIN</name>
<evidence type="ECO:0000313" key="2">
    <source>
        <dbReference type="Proteomes" id="UP001589830"/>
    </source>
</evidence>
<protein>
    <recommendedName>
        <fullName evidence="3">Hydrolase</fullName>
    </recommendedName>
</protein>